<dbReference type="InterPro" id="IPR002401">
    <property type="entry name" value="Cyt_P450_E_grp-I"/>
</dbReference>
<sequence>MEATAWLNQLIGRTHDHALLFSIIPTTFLAILLLLLALWLFRVRSIDDLPLPPGPWSLPWLGYLPFIDTEAPYETFQQLARQYGPVYSVRLGDVFTVVVSDPKLIRQAFAQEAFAGRAPLYLTHGIMKGHGLICAEGDMWREHRKFMVGVMKELGMGRSGDGRALMEARIMDRVMELVQSLRASEGESVDMVPKLRHCIGNITNGVVFGRHYAEDDPIWIWLQHLLDEGMKQVAVAGPLNFLPILRFLPKFRQTMSFILDGQRETHRHYQEIIDAHQFDGDGVYSDVIEAYLLEMERRGEDPGTFTMTQLHHVLADLFGAGTDTAMTTIKWVLLYMIRHPDVQSQVQEEIDSVIGRQRLPSTSDMVRLPMTEAAIMEVQRIKNILPLGVPHGTVQDCALAGYRIPKKTMVVPLLCAINTDPVLWEDPLTFRPERFLDRSTDPVSVCKPDFFMPFQTGRRMCIGDELGRTIVFLFAATVLQQFRLSFPQGFHYDWDRKPEYGFTLVPRPYRIAVQTRR</sequence>
<dbReference type="InterPro" id="IPR036396">
    <property type="entry name" value="Cyt_P450_sf"/>
</dbReference>
<evidence type="ECO:0000256" key="4">
    <source>
        <dbReference type="ARBA" id="ARBA00023033"/>
    </source>
</evidence>
<name>A0A896SZF5_9CRUS</name>
<dbReference type="PRINTS" id="PR00385">
    <property type="entry name" value="P450"/>
</dbReference>
<keyword evidence="3 5" id="KW-0408">Iron</keyword>
<dbReference type="GO" id="GO:0016712">
    <property type="term" value="F:oxidoreductase activity, acting on paired donors, with incorporation or reduction of molecular oxygen, reduced flavin or flavoprotein as one donor, and incorporation of one atom of oxygen"/>
    <property type="evidence" value="ECO:0007669"/>
    <property type="project" value="TreeGrafter"/>
</dbReference>
<dbReference type="GO" id="GO:0005506">
    <property type="term" value="F:iron ion binding"/>
    <property type="evidence" value="ECO:0007669"/>
    <property type="project" value="InterPro"/>
</dbReference>
<keyword evidence="6" id="KW-1133">Transmembrane helix</keyword>
<comment type="cofactor">
    <cofactor evidence="5">
        <name>heme</name>
        <dbReference type="ChEBI" id="CHEBI:30413"/>
    </cofactor>
</comment>
<feature type="binding site" description="axial binding residue" evidence="5">
    <location>
        <position position="461"/>
    </location>
    <ligand>
        <name>heme</name>
        <dbReference type="ChEBI" id="CHEBI:30413"/>
    </ligand>
    <ligandPart>
        <name>Fe</name>
        <dbReference type="ChEBI" id="CHEBI:18248"/>
    </ligandPart>
</feature>
<dbReference type="Pfam" id="PF00067">
    <property type="entry name" value="p450"/>
    <property type="match status" value="1"/>
</dbReference>
<dbReference type="AlphaFoldDB" id="A0A896SZF5"/>
<dbReference type="InterPro" id="IPR001128">
    <property type="entry name" value="Cyt_P450"/>
</dbReference>
<dbReference type="Gene3D" id="1.10.630.10">
    <property type="entry name" value="Cytochrome P450"/>
    <property type="match status" value="1"/>
</dbReference>
<dbReference type="GO" id="GO:0005737">
    <property type="term" value="C:cytoplasm"/>
    <property type="evidence" value="ECO:0007669"/>
    <property type="project" value="TreeGrafter"/>
</dbReference>
<keyword evidence="6" id="KW-0472">Membrane</keyword>
<keyword evidence="4" id="KW-0560">Oxidoreductase</keyword>
<feature type="transmembrane region" description="Helical" evidence="6">
    <location>
        <begin position="20"/>
        <end position="41"/>
    </location>
</feature>
<proteinExistence type="evidence at transcript level"/>
<evidence type="ECO:0000256" key="6">
    <source>
        <dbReference type="SAM" id="Phobius"/>
    </source>
</evidence>
<dbReference type="PANTHER" id="PTHR24300">
    <property type="entry name" value="CYTOCHROME P450 508A4-RELATED"/>
    <property type="match status" value="1"/>
</dbReference>
<organism evidence="7">
    <name type="scientific">Diaphanosoma celebensis</name>
    <dbReference type="NCBI Taxonomy" id="2184134"/>
    <lineage>
        <taxon>Eukaryota</taxon>
        <taxon>Metazoa</taxon>
        <taxon>Ecdysozoa</taxon>
        <taxon>Arthropoda</taxon>
        <taxon>Crustacea</taxon>
        <taxon>Branchiopoda</taxon>
        <taxon>Diplostraca</taxon>
        <taxon>Cladocera</taxon>
        <taxon>Ctenopoda</taxon>
        <taxon>Sididae</taxon>
        <taxon>Diaphanosoma</taxon>
    </lineage>
</organism>
<keyword evidence="4" id="KW-0503">Monooxygenase</keyword>
<dbReference type="PRINTS" id="PR00463">
    <property type="entry name" value="EP450I"/>
</dbReference>
<keyword evidence="5" id="KW-0349">Heme</keyword>
<dbReference type="GO" id="GO:0008395">
    <property type="term" value="F:steroid hydroxylase activity"/>
    <property type="evidence" value="ECO:0007669"/>
    <property type="project" value="TreeGrafter"/>
</dbReference>
<evidence type="ECO:0000256" key="2">
    <source>
        <dbReference type="ARBA" id="ARBA00022723"/>
    </source>
</evidence>
<dbReference type="PANTHER" id="PTHR24300:SF403">
    <property type="entry name" value="CYTOCHROME P450 306A1"/>
    <property type="match status" value="1"/>
</dbReference>
<accession>A0A896SZF5</accession>
<evidence type="ECO:0000256" key="5">
    <source>
        <dbReference type="PIRSR" id="PIRSR602401-1"/>
    </source>
</evidence>
<protein>
    <submittedName>
        <fullName evidence="7">CYP306A1</fullName>
    </submittedName>
</protein>
<evidence type="ECO:0000256" key="3">
    <source>
        <dbReference type="ARBA" id="ARBA00023004"/>
    </source>
</evidence>
<keyword evidence="2 5" id="KW-0479">Metal-binding</keyword>
<evidence type="ECO:0000313" key="7">
    <source>
        <dbReference type="EMBL" id="QSD59119.1"/>
    </source>
</evidence>
<comment type="similarity">
    <text evidence="1">Belongs to the cytochrome P450 family.</text>
</comment>
<evidence type="ECO:0000256" key="1">
    <source>
        <dbReference type="ARBA" id="ARBA00010617"/>
    </source>
</evidence>
<dbReference type="GO" id="GO:0020037">
    <property type="term" value="F:heme binding"/>
    <property type="evidence" value="ECO:0007669"/>
    <property type="project" value="InterPro"/>
</dbReference>
<dbReference type="SUPFAM" id="SSF48264">
    <property type="entry name" value="Cytochrome P450"/>
    <property type="match status" value="1"/>
</dbReference>
<dbReference type="FunFam" id="1.10.630.10:FF:000070">
    <property type="entry name" value="cytochrome P450 18a1"/>
    <property type="match status" value="1"/>
</dbReference>
<dbReference type="InterPro" id="IPR050182">
    <property type="entry name" value="Cytochrome_P450_fam2"/>
</dbReference>
<dbReference type="GO" id="GO:0006082">
    <property type="term" value="P:organic acid metabolic process"/>
    <property type="evidence" value="ECO:0007669"/>
    <property type="project" value="TreeGrafter"/>
</dbReference>
<reference evidence="7" key="1">
    <citation type="journal article" date="2021" name="Mol. Biol. Rep.">
        <title>Identification and response of cytochrome P450 genes in the brackish water flea Diaphanosoma celebensis after exposure to benzo[alpha]pyrene and heavy metals.</title>
        <authorList>
            <person name="Han J."/>
            <person name="Lee K.W."/>
        </authorList>
    </citation>
    <scope>NUCLEOTIDE SEQUENCE</scope>
</reference>
<keyword evidence="6" id="KW-0812">Transmembrane</keyword>
<dbReference type="EMBL" id="MN953626">
    <property type="protein sequence ID" value="QSD59119.1"/>
    <property type="molecule type" value="mRNA"/>
</dbReference>
<gene>
    <name evidence="7" type="primary">CYP306A1</name>
</gene>
<dbReference type="GO" id="GO:0006805">
    <property type="term" value="P:xenobiotic metabolic process"/>
    <property type="evidence" value="ECO:0007669"/>
    <property type="project" value="TreeGrafter"/>
</dbReference>